<protein>
    <submittedName>
        <fullName evidence="3">Uncharacterized protein</fullName>
    </submittedName>
</protein>
<reference evidence="4" key="1">
    <citation type="journal article" date="2019" name="Int. J. Syst. Evol. Microbiol.">
        <title>The Global Catalogue of Microorganisms (GCM) 10K type strain sequencing project: providing services to taxonomists for standard genome sequencing and annotation.</title>
        <authorList>
            <consortium name="The Broad Institute Genomics Platform"/>
            <consortium name="The Broad Institute Genome Sequencing Center for Infectious Disease"/>
            <person name="Wu L."/>
            <person name="Ma J."/>
        </authorList>
    </citation>
    <scope>NUCLEOTIDE SEQUENCE [LARGE SCALE GENOMIC DNA]</scope>
    <source>
        <strain evidence="4">CCUG 39402</strain>
    </source>
</reference>
<evidence type="ECO:0000313" key="3">
    <source>
        <dbReference type="EMBL" id="MFC6281787.1"/>
    </source>
</evidence>
<proteinExistence type="predicted"/>
<evidence type="ECO:0000256" key="1">
    <source>
        <dbReference type="SAM" id="MobiDB-lite"/>
    </source>
</evidence>
<keyword evidence="2" id="KW-0732">Signal</keyword>
<dbReference type="RefSeq" id="WP_371438607.1">
    <property type="nucleotide sequence ID" value="NZ_JBHSRS010000018.1"/>
</dbReference>
<gene>
    <name evidence="3" type="ORF">ACFQND_11140</name>
</gene>
<evidence type="ECO:0000313" key="4">
    <source>
        <dbReference type="Proteomes" id="UP001596270"/>
    </source>
</evidence>
<organism evidence="3 4">
    <name type="scientific">Polaromonas aquatica</name>
    <dbReference type="NCBI Taxonomy" id="332657"/>
    <lineage>
        <taxon>Bacteria</taxon>
        <taxon>Pseudomonadati</taxon>
        <taxon>Pseudomonadota</taxon>
        <taxon>Betaproteobacteria</taxon>
        <taxon>Burkholderiales</taxon>
        <taxon>Comamonadaceae</taxon>
        <taxon>Polaromonas</taxon>
    </lineage>
</organism>
<feature type="compositionally biased region" description="Pro residues" evidence="1">
    <location>
        <begin position="91"/>
        <end position="104"/>
    </location>
</feature>
<sequence length="111" mass="11463">MGKTGSGFARSSKKPLMAIMLALSFSLAPSWVAAQGGMGSSSGASAGQPSQKKLVNPLNRNPSRRSGIPDTAPVPDDPRNSSTRPTLPAAPSTPDPRDVVPPQPDSSRDLK</sequence>
<feature type="signal peptide" evidence="2">
    <location>
        <begin position="1"/>
        <end position="33"/>
    </location>
</feature>
<feature type="chain" id="PRO_5045221115" evidence="2">
    <location>
        <begin position="34"/>
        <end position="111"/>
    </location>
</feature>
<comment type="caution">
    <text evidence="3">The sequence shown here is derived from an EMBL/GenBank/DDBJ whole genome shotgun (WGS) entry which is preliminary data.</text>
</comment>
<feature type="compositionally biased region" description="Low complexity" evidence="1">
    <location>
        <begin position="41"/>
        <end position="51"/>
    </location>
</feature>
<keyword evidence="4" id="KW-1185">Reference proteome</keyword>
<evidence type="ECO:0000256" key="2">
    <source>
        <dbReference type="SAM" id="SignalP"/>
    </source>
</evidence>
<feature type="region of interest" description="Disordered" evidence="1">
    <location>
        <begin position="33"/>
        <end position="111"/>
    </location>
</feature>
<name>A0ABW1TWV8_9BURK</name>
<accession>A0ABW1TWV8</accession>
<dbReference type="Proteomes" id="UP001596270">
    <property type="component" value="Unassembled WGS sequence"/>
</dbReference>
<dbReference type="EMBL" id="JBHSRS010000018">
    <property type="protein sequence ID" value="MFC6281787.1"/>
    <property type="molecule type" value="Genomic_DNA"/>
</dbReference>